<feature type="domain" description="Nudix hydrolase" evidence="4">
    <location>
        <begin position="118"/>
        <end position="253"/>
    </location>
</feature>
<dbReference type="InterPro" id="IPR015797">
    <property type="entry name" value="NUDIX_hydrolase-like_dom_sf"/>
</dbReference>
<organism evidence="5 6">
    <name type="scientific">Terrabacter aerolatus</name>
    <dbReference type="NCBI Taxonomy" id="422442"/>
    <lineage>
        <taxon>Bacteria</taxon>
        <taxon>Bacillati</taxon>
        <taxon>Actinomycetota</taxon>
        <taxon>Actinomycetes</taxon>
        <taxon>Micrococcales</taxon>
        <taxon>Intrasporangiaceae</taxon>
        <taxon>Terrabacter</taxon>
    </lineage>
</organism>
<dbReference type="InterPro" id="IPR025109">
    <property type="entry name" value="DUF4031"/>
</dbReference>
<evidence type="ECO:0000313" key="6">
    <source>
        <dbReference type="Proteomes" id="UP000321534"/>
    </source>
</evidence>
<reference evidence="5 6" key="1">
    <citation type="submission" date="2019-07" db="EMBL/GenBank/DDBJ databases">
        <title>Whole genome shotgun sequence of Terrabacter aerolatus NBRC 106305.</title>
        <authorList>
            <person name="Hosoyama A."/>
            <person name="Uohara A."/>
            <person name="Ohji S."/>
            <person name="Ichikawa N."/>
        </authorList>
    </citation>
    <scope>NUCLEOTIDE SEQUENCE [LARGE SCALE GENOMIC DNA]</scope>
    <source>
        <strain evidence="5 6">NBRC 106305</strain>
    </source>
</reference>
<dbReference type="Pfam" id="PF13223">
    <property type="entry name" value="DUF4031"/>
    <property type="match status" value="1"/>
</dbReference>
<evidence type="ECO:0000256" key="2">
    <source>
        <dbReference type="ARBA" id="ARBA00022801"/>
    </source>
</evidence>
<dbReference type="PROSITE" id="PS51462">
    <property type="entry name" value="NUDIX"/>
    <property type="match status" value="1"/>
</dbReference>
<evidence type="ECO:0000313" key="5">
    <source>
        <dbReference type="EMBL" id="GEO29991.1"/>
    </source>
</evidence>
<dbReference type="OrthoDB" id="9808993at2"/>
<dbReference type="PANTHER" id="PTHR43046:SF12">
    <property type="entry name" value="GDP-MANNOSE MANNOSYL HYDROLASE"/>
    <property type="match status" value="1"/>
</dbReference>
<dbReference type="AlphaFoldDB" id="A0A512D0L4"/>
<evidence type="ECO:0000256" key="3">
    <source>
        <dbReference type="ARBA" id="ARBA00022842"/>
    </source>
</evidence>
<sequence>MTVWIDQPIWPAHGRLFAHLVSDASYAELHVVARAAGLHPRSFDGDHYDVPEGRWQDVVEAGATPTTGVDLARRLNASGLRLRKRKRDRGVRRILDVPFPNGASDVDLVASDEPMAQERVMAAMVFVRDRRGDFAVVHSVRRDEWGSPGGWREADETPIENAVRETFEETGLRLRLGDVFPCGYERFTPRTDDNVIGSSRPYLQVFRARLEDVRPALNDGDDGIHETRWVTPQEYAGLCGHLFWWALAVEVFPDLRDLARPS</sequence>
<accession>A0A512D0L4</accession>
<name>A0A512D0L4_9MICO</name>
<evidence type="ECO:0000259" key="4">
    <source>
        <dbReference type="PROSITE" id="PS51462"/>
    </source>
</evidence>
<dbReference type="CDD" id="cd02883">
    <property type="entry name" value="NUDIX_Hydrolase"/>
    <property type="match status" value="1"/>
</dbReference>
<protein>
    <recommendedName>
        <fullName evidence="4">Nudix hydrolase domain-containing protein</fullName>
    </recommendedName>
</protein>
<comment type="caution">
    <text evidence="5">The sequence shown here is derived from an EMBL/GenBank/DDBJ whole genome shotgun (WGS) entry which is preliminary data.</text>
</comment>
<keyword evidence="6" id="KW-1185">Reference proteome</keyword>
<keyword evidence="3" id="KW-0460">Magnesium</keyword>
<keyword evidence="2" id="KW-0378">Hydrolase</keyword>
<dbReference type="RefSeq" id="WP_147065548.1">
    <property type="nucleotide sequence ID" value="NZ_BAAARO010000026.1"/>
</dbReference>
<dbReference type="GO" id="GO:0016787">
    <property type="term" value="F:hydrolase activity"/>
    <property type="evidence" value="ECO:0007669"/>
    <property type="project" value="UniProtKB-KW"/>
</dbReference>
<proteinExistence type="predicted"/>
<dbReference type="Pfam" id="PF00293">
    <property type="entry name" value="NUDIX"/>
    <property type="match status" value="1"/>
</dbReference>
<dbReference type="SUPFAM" id="SSF55811">
    <property type="entry name" value="Nudix"/>
    <property type="match status" value="1"/>
</dbReference>
<dbReference type="InterPro" id="IPR000086">
    <property type="entry name" value="NUDIX_hydrolase_dom"/>
</dbReference>
<comment type="cofactor">
    <cofactor evidence="1">
        <name>Mg(2+)</name>
        <dbReference type="ChEBI" id="CHEBI:18420"/>
    </cofactor>
</comment>
<gene>
    <name evidence="5" type="ORF">TAE01_18010</name>
</gene>
<dbReference type="EMBL" id="BJYX01000007">
    <property type="protein sequence ID" value="GEO29991.1"/>
    <property type="molecule type" value="Genomic_DNA"/>
</dbReference>
<dbReference type="PANTHER" id="PTHR43046">
    <property type="entry name" value="GDP-MANNOSE MANNOSYL HYDROLASE"/>
    <property type="match status" value="1"/>
</dbReference>
<evidence type="ECO:0000256" key="1">
    <source>
        <dbReference type="ARBA" id="ARBA00001946"/>
    </source>
</evidence>
<dbReference type="Proteomes" id="UP000321534">
    <property type="component" value="Unassembled WGS sequence"/>
</dbReference>
<dbReference type="Gene3D" id="3.90.79.10">
    <property type="entry name" value="Nucleoside Triphosphate Pyrophosphohydrolase"/>
    <property type="match status" value="1"/>
</dbReference>